<dbReference type="InterPro" id="IPR040521">
    <property type="entry name" value="KDZ"/>
</dbReference>
<comment type="caution">
    <text evidence="1">The sequence shown here is derived from an EMBL/GenBank/DDBJ whole genome shotgun (WGS) entry which is preliminary data.</text>
</comment>
<dbReference type="Proteomes" id="UP001295794">
    <property type="component" value="Unassembled WGS sequence"/>
</dbReference>
<organism evidence="1 2">
    <name type="scientific">Mycena citricolor</name>
    <dbReference type="NCBI Taxonomy" id="2018698"/>
    <lineage>
        <taxon>Eukaryota</taxon>
        <taxon>Fungi</taxon>
        <taxon>Dikarya</taxon>
        <taxon>Basidiomycota</taxon>
        <taxon>Agaricomycotina</taxon>
        <taxon>Agaricomycetes</taxon>
        <taxon>Agaricomycetidae</taxon>
        <taxon>Agaricales</taxon>
        <taxon>Marasmiineae</taxon>
        <taxon>Mycenaceae</taxon>
        <taxon>Mycena</taxon>
    </lineage>
</organism>
<dbReference type="Pfam" id="PF18758">
    <property type="entry name" value="KDZ"/>
    <property type="match status" value="1"/>
</dbReference>
<evidence type="ECO:0008006" key="3">
    <source>
        <dbReference type="Google" id="ProtNLM"/>
    </source>
</evidence>
<protein>
    <recommendedName>
        <fullName evidence="3">CxC2-like cysteine cluster KDZ transposase-associated domain-containing protein</fullName>
    </recommendedName>
</protein>
<dbReference type="EMBL" id="CAVNYO010000434">
    <property type="protein sequence ID" value="CAK5279026.1"/>
    <property type="molecule type" value="Genomic_DNA"/>
</dbReference>
<proteinExistence type="predicted"/>
<evidence type="ECO:0000313" key="1">
    <source>
        <dbReference type="EMBL" id="CAK5279026.1"/>
    </source>
</evidence>
<gene>
    <name evidence="1" type="ORF">MYCIT1_LOCUS28821</name>
</gene>
<sequence>MFLRMAREYTHLQRAKRAGRGHVKNGLATTKPGECAVRCWACPDRERNLPLGWDKVNEKEAYLFRTVLALDANFKLKNFIRLNERDDTPLGPGWGAWVEPKKYHEHLRGYVGEKDISSCIAFAALAQKDTRNTVGLRVSGVGGCACARHECVRPNGLGDLQKGERYANMDFIAMSALRGFNLKQLTISYDIACQWGINLWERISKLPEDLHLDFESFWFRYGLPVWHATAHEESCTNRFSLGLIPGLGKTDGEGIERLWAELNAFAYHTKTMGLGHRADTLDDKINYHNFTKNLSQSDILRRKLMVATAKHARQITCWDDVNKSIDEELRKEWQGDIDIFEDDPVVAKSPFSMVFTAGPSEAEVRLELKRDEEAQITAGAAALHGTSATAFLTSGLGLEESQRRIKFQLSDAAHVSLHRQNQVEDYRLSFLSKLGPFRGLQQVYTMASIRALENDTRQREGAATSTALLPEDVKLYLPSALPPGERALGCQSGVAEMEARLREAQCTDALAALQKHLHAKRHLWFWKMKRSKGQKAGAQAYGIVKQIDGRIAQTAAKYRAARSALIALKGAAHAPHFQALLPEHISLDDVSNMDAEAVQRLKKADAGRGERAARQQPGTSKKVMLWIWTVKVPGVEGSEMTIHDSIRLEWCRAKARKKRWEEEVLLLREEMRRVLRSIDYEAAAWKKCTEVERDDLDVEVHAGVIAYALKQADWCHQLRDHFHAEFDVPLAEAAAKVHEVDYGGVQDLLDSGR</sequence>
<reference evidence="1" key="1">
    <citation type="submission" date="2023-11" db="EMBL/GenBank/DDBJ databases">
        <authorList>
            <person name="De Vega J J."/>
            <person name="De Vega J J."/>
        </authorList>
    </citation>
    <scope>NUCLEOTIDE SEQUENCE</scope>
</reference>
<keyword evidence="2" id="KW-1185">Reference proteome</keyword>
<dbReference type="AlphaFoldDB" id="A0AAD2Q5P1"/>
<evidence type="ECO:0000313" key="2">
    <source>
        <dbReference type="Proteomes" id="UP001295794"/>
    </source>
</evidence>
<dbReference type="PANTHER" id="PTHR33096">
    <property type="entry name" value="CXC2 DOMAIN-CONTAINING PROTEIN"/>
    <property type="match status" value="1"/>
</dbReference>
<dbReference type="PANTHER" id="PTHR33096:SF1">
    <property type="entry name" value="CXC1-LIKE CYSTEINE CLUSTER ASSOCIATED WITH KDZ TRANSPOSASES DOMAIN-CONTAINING PROTEIN"/>
    <property type="match status" value="1"/>
</dbReference>
<name>A0AAD2Q5P1_9AGAR</name>
<accession>A0AAD2Q5P1</accession>